<proteinExistence type="predicted"/>
<keyword evidence="2" id="KW-1185">Reference proteome</keyword>
<accession>A0A9J7AZC9</accession>
<dbReference type="EMBL" id="CP102480">
    <property type="protein sequence ID" value="UUX51612.1"/>
    <property type="molecule type" value="Genomic_DNA"/>
</dbReference>
<dbReference type="KEGG" id="naci:NUH88_07910"/>
<dbReference type="RefSeq" id="WP_257771215.1">
    <property type="nucleotide sequence ID" value="NZ_CP102480.1"/>
</dbReference>
<dbReference type="AlphaFoldDB" id="A0A9J7AZC9"/>
<sequence length="118" mass="12871">MNAAVADAGMPLPANCRLEIAGAALTEEQEADVARAWQSAVGTAEETRTRLLAADENAAGSPEQRRKKRETRLTLMQSRVVANQQQIFLALGPARRDLANRLSERLEACISGIRRTLD</sequence>
<evidence type="ECO:0000313" key="1">
    <source>
        <dbReference type="EMBL" id="UUX51612.1"/>
    </source>
</evidence>
<gene>
    <name evidence="1" type="ORF">NUH88_07910</name>
</gene>
<reference evidence="1" key="1">
    <citation type="submission" date="2022-08" db="EMBL/GenBank/DDBJ databases">
        <title>Nisaea acidiphila sp. nov., isolated from a marine algal debris and emended description of the genus Nisaea Urios et al. 2008.</title>
        <authorList>
            <person name="Kwon K."/>
        </authorList>
    </citation>
    <scope>NUCLEOTIDE SEQUENCE</scope>
    <source>
        <strain evidence="1">MEBiC11861</strain>
    </source>
</reference>
<protein>
    <submittedName>
        <fullName evidence="1">Uncharacterized protein</fullName>
    </submittedName>
</protein>
<evidence type="ECO:0000313" key="2">
    <source>
        <dbReference type="Proteomes" id="UP001060336"/>
    </source>
</evidence>
<organism evidence="1 2">
    <name type="scientific">Nisaea acidiphila</name>
    <dbReference type="NCBI Taxonomy" id="1862145"/>
    <lineage>
        <taxon>Bacteria</taxon>
        <taxon>Pseudomonadati</taxon>
        <taxon>Pseudomonadota</taxon>
        <taxon>Alphaproteobacteria</taxon>
        <taxon>Rhodospirillales</taxon>
        <taxon>Thalassobaculaceae</taxon>
        <taxon>Nisaea</taxon>
    </lineage>
</organism>
<name>A0A9J7AZC9_9PROT</name>
<dbReference type="Proteomes" id="UP001060336">
    <property type="component" value="Chromosome"/>
</dbReference>